<organism evidence="2">
    <name type="scientific">Myoviridae sp. ctGrV43</name>
    <dbReference type="NCBI Taxonomy" id="2825075"/>
    <lineage>
        <taxon>Viruses</taxon>
        <taxon>Duplodnaviria</taxon>
        <taxon>Heunggongvirae</taxon>
        <taxon>Uroviricota</taxon>
        <taxon>Caudoviricetes</taxon>
    </lineage>
</organism>
<feature type="transmembrane region" description="Helical" evidence="1">
    <location>
        <begin position="15"/>
        <end position="32"/>
    </location>
</feature>
<protein>
    <submittedName>
        <fullName evidence="2">Uncharacterized protein</fullName>
    </submittedName>
</protein>
<keyword evidence="1" id="KW-0812">Transmembrane</keyword>
<keyword evidence="1" id="KW-1133">Transmembrane helix</keyword>
<dbReference type="EMBL" id="BK016079">
    <property type="protein sequence ID" value="DAF93033.1"/>
    <property type="molecule type" value="Genomic_DNA"/>
</dbReference>
<name>A0A8S5UEX1_9CAUD</name>
<sequence>MWCLELDFLIGSRESSSSFLCSVIVIIALFVLSE</sequence>
<keyword evidence="1" id="KW-0472">Membrane</keyword>
<reference evidence="2" key="1">
    <citation type="journal article" date="2021" name="Proc. Natl. Acad. Sci. U.S.A.">
        <title>A Catalog of Tens of Thousands of Viruses from Human Metagenomes Reveals Hidden Associations with Chronic Diseases.</title>
        <authorList>
            <person name="Tisza M.J."/>
            <person name="Buck C.B."/>
        </authorList>
    </citation>
    <scope>NUCLEOTIDE SEQUENCE</scope>
    <source>
        <strain evidence="2">CtGrV43</strain>
    </source>
</reference>
<evidence type="ECO:0000313" key="2">
    <source>
        <dbReference type="EMBL" id="DAF93033.1"/>
    </source>
</evidence>
<proteinExistence type="predicted"/>
<accession>A0A8S5UEX1</accession>
<evidence type="ECO:0000256" key="1">
    <source>
        <dbReference type="SAM" id="Phobius"/>
    </source>
</evidence>